<dbReference type="GO" id="GO:0005868">
    <property type="term" value="C:cytoplasmic dynein complex"/>
    <property type="evidence" value="ECO:0007669"/>
    <property type="project" value="TreeGrafter"/>
</dbReference>
<keyword evidence="2" id="KW-0963">Cytoplasm</keyword>
<feature type="region of interest" description="Disordered" evidence="6">
    <location>
        <begin position="1"/>
        <end position="54"/>
    </location>
</feature>
<feature type="repeat" description="WD" evidence="5">
    <location>
        <begin position="466"/>
        <end position="508"/>
    </location>
</feature>
<dbReference type="STRING" id="1169540.A0A0G4EJR0"/>
<dbReference type="InterPro" id="IPR015943">
    <property type="entry name" value="WD40/YVTN_repeat-like_dom_sf"/>
</dbReference>
<gene>
    <name evidence="7" type="ORF">Vbra_7606</name>
</gene>
<dbReference type="SMART" id="SM00320">
    <property type="entry name" value="WD40"/>
    <property type="match status" value="3"/>
</dbReference>
<feature type="region of interest" description="Disordered" evidence="6">
    <location>
        <begin position="135"/>
        <end position="173"/>
    </location>
</feature>
<dbReference type="Pfam" id="PF00400">
    <property type="entry name" value="WD40"/>
    <property type="match status" value="1"/>
</dbReference>
<evidence type="ECO:0000256" key="4">
    <source>
        <dbReference type="ARBA" id="ARBA00022737"/>
    </source>
</evidence>
<dbReference type="SUPFAM" id="SSF50978">
    <property type="entry name" value="WD40 repeat-like"/>
    <property type="match status" value="1"/>
</dbReference>
<dbReference type="PANTHER" id="PTHR12442:SF26">
    <property type="entry name" value="CYTOPLASMIC DYNEIN 2 INTERMEDIATE CHAIN 2"/>
    <property type="match status" value="1"/>
</dbReference>
<keyword evidence="4" id="KW-0677">Repeat</keyword>
<keyword evidence="3 5" id="KW-0853">WD repeat</keyword>
<dbReference type="VEuPathDB" id="CryptoDB:Vbra_7606"/>
<dbReference type="PROSITE" id="PS50294">
    <property type="entry name" value="WD_REPEATS_REGION"/>
    <property type="match status" value="1"/>
</dbReference>
<evidence type="ECO:0000313" key="8">
    <source>
        <dbReference type="Proteomes" id="UP000041254"/>
    </source>
</evidence>
<evidence type="ECO:0000256" key="1">
    <source>
        <dbReference type="ARBA" id="ARBA00004496"/>
    </source>
</evidence>
<dbReference type="Proteomes" id="UP000041254">
    <property type="component" value="Unassembled WGS sequence"/>
</dbReference>
<feature type="region of interest" description="Disordered" evidence="6">
    <location>
        <begin position="604"/>
        <end position="628"/>
    </location>
</feature>
<dbReference type="OrthoDB" id="445052at2759"/>
<dbReference type="PROSITE" id="PS50082">
    <property type="entry name" value="WD_REPEATS_2"/>
    <property type="match status" value="1"/>
</dbReference>
<evidence type="ECO:0000256" key="2">
    <source>
        <dbReference type="ARBA" id="ARBA00022490"/>
    </source>
</evidence>
<proteinExistence type="predicted"/>
<dbReference type="GO" id="GO:0097014">
    <property type="term" value="C:ciliary plasm"/>
    <property type="evidence" value="ECO:0007669"/>
    <property type="project" value="TreeGrafter"/>
</dbReference>
<keyword evidence="8" id="KW-1185">Reference proteome</keyword>
<dbReference type="PANTHER" id="PTHR12442">
    <property type="entry name" value="DYNEIN INTERMEDIATE CHAIN"/>
    <property type="match status" value="1"/>
</dbReference>
<dbReference type="InterPro" id="IPR050687">
    <property type="entry name" value="Dynein_IC"/>
</dbReference>
<dbReference type="OMA" id="DITCIHE"/>
<organism evidence="7 8">
    <name type="scientific">Vitrella brassicaformis (strain CCMP3155)</name>
    <dbReference type="NCBI Taxonomy" id="1169540"/>
    <lineage>
        <taxon>Eukaryota</taxon>
        <taxon>Sar</taxon>
        <taxon>Alveolata</taxon>
        <taxon>Colpodellida</taxon>
        <taxon>Vitrellaceae</taxon>
        <taxon>Vitrella</taxon>
    </lineage>
</organism>
<feature type="compositionally biased region" description="Polar residues" evidence="6">
    <location>
        <begin position="1"/>
        <end position="19"/>
    </location>
</feature>
<protein>
    <submittedName>
        <fullName evidence="7">Uncharacterized protein</fullName>
    </submittedName>
</protein>
<dbReference type="PhylomeDB" id="A0A0G4EJR0"/>
<dbReference type="GO" id="GO:0045504">
    <property type="term" value="F:dynein heavy chain binding"/>
    <property type="evidence" value="ECO:0007669"/>
    <property type="project" value="TreeGrafter"/>
</dbReference>
<dbReference type="InParanoid" id="A0A0G4EJR0"/>
<accession>A0A0G4EJR0</accession>
<dbReference type="InterPro" id="IPR001680">
    <property type="entry name" value="WD40_rpt"/>
</dbReference>
<dbReference type="InterPro" id="IPR036322">
    <property type="entry name" value="WD40_repeat_dom_sf"/>
</dbReference>
<evidence type="ECO:0000256" key="6">
    <source>
        <dbReference type="SAM" id="MobiDB-lite"/>
    </source>
</evidence>
<sequence length="628" mass="67837">MSSPEASSFSDCPQDTVSLPSIPEPKPPTASAATETTDVVFKERGVQRPESGADVLDKTVQADPVEQLQQHIHSLQGKSGAPAKPQVDEASLTAFLRRITPHVLAELDGVDRTSPAFAAYQPHWEETNQDITCIHELRKPDPPPSPTQPPAASASSKANSREKHEKQRAHMPMPLVEDEYGSSSMEVEACVTGVSWNAKGSTIAVSYGQPGMVGWCERAARVCLWSLYRSGERSNVPDVTLDVASFGTCVSFHPTEPAILACGTYNGEVAVWDLTKGDGQPDGMVLAKSPIDDFCHKEAVRDLAWVPDTTQRLEGGYWLMSVSGEGRVLLWSLESSDKLAYPLRTYAIRPPKRQIFGGVRMAFSPIDPSLFAIGSEVGAIARGFLRLPPKPTAKTDKRGGGGGAVVWRISALQLMDNLNQANRAVVEAHVEKYCQSQGVKEVTAEVVFRSSPPEDKWLEVPKVAELECHAGPVTALQFSPFFRKILLSASTDGSVKVFDVLQARPIHVFCPPVPSLSQSALSGACWAPCRRLVFAVAAQRGGAWVYDLMQTTHQPVVSLPLGTNPGGVGSIQYNRASRSGQSAIAVGESSSSGRVWVVRLPHKLSQPEGGREEERAASTIFRQTEASN</sequence>
<reference evidence="7 8" key="1">
    <citation type="submission" date="2014-11" db="EMBL/GenBank/DDBJ databases">
        <authorList>
            <person name="Zhu J."/>
            <person name="Qi W."/>
            <person name="Song R."/>
        </authorList>
    </citation>
    <scope>NUCLEOTIDE SEQUENCE [LARGE SCALE GENOMIC DNA]</scope>
</reference>
<evidence type="ECO:0000256" key="3">
    <source>
        <dbReference type="ARBA" id="ARBA00022574"/>
    </source>
</evidence>
<dbReference type="GO" id="GO:0045503">
    <property type="term" value="F:dynein light chain binding"/>
    <property type="evidence" value="ECO:0007669"/>
    <property type="project" value="TreeGrafter"/>
</dbReference>
<dbReference type="EMBL" id="CDMY01000243">
    <property type="protein sequence ID" value="CEL96626.1"/>
    <property type="molecule type" value="Genomic_DNA"/>
</dbReference>
<evidence type="ECO:0000256" key="5">
    <source>
        <dbReference type="PROSITE-ProRule" id="PRU00221"/>
    </source>
</evidence>
<dbReference type="GO" id="GO:0042073">
    <property type="term" value="P:intraciliary transport"/>
    <property type="evidence" value="ECO:0007669"/>
    <property type="project" value="TreeGrafter"/>
</dbReference>
<dbReference type="AlphaFoldDB" id="A0A0G4EJR0"/>
<name>A0A0G4EJR0_VITBC</name>
<dbReference type="Gene3D" id="2.130.10.10">
    <property type="entry name" value="YVTN repeat-like/Quinoprotein amine dehydrogenase"/>
    <property type="match status" value="2"/>
</dbReference>
<evidence type="ECO:0000313" key="7">
    <source>
        <dbReference type="EMBL" id="CEL96626.1"/>
    </source>
</evidence>
<comment type="subcellular location">
    <subcellularLocation>
        <location evidence="1">Cytoplasm</location>
    </subcellularLocation>
</comment>